<feature type="transmembrane region" description="Helical" evidence="1">
    <location>
        <begin position="12"/>
        <end position="34"/>
    </location>
</feature>
<feature type="transmembrane region" description="Helical" evidence="1">
    <location>
        <begin position="305"/>
        <end position="324"/>
    </location>
</feature>
<dbReference type="InterPro" id="IPR018580">
    <property type="entry name" value="Uncharacterised_YfhO"/>
</dbReference>
<gene>
    <name evidence="2" type="ORF">FC19_GL000757</name>
</gene>
<evidence type="ECO:0000256" key="1">
    <source>
        <dbReference type="SAM" id="Phobius"/>
    </source>
</evidence>
<keyword evidence="1" id="KW-0812">Transmembrane</keyword>
<keyword evidence="1" id="KW-0472">Membrane</keyword>
<feature type="transmembrane region" description="Helical" evidence="1">
    <location>
        <begin position="430"/>
        <end position="457"/>
    </location>
</feature>
<feature type="transmembrane region" description="Helical" evidence="1">
    <location>
        <begin position="336"/>
        <end position="358"/>
    </location>
</feature>
<dbReference type="OrthoDB" id="9815466at2"/>
<dbReference type="PANTHER" id="PTHR38454">
    <property type="entry name" value="INTEGRAL MEMBRANE PROTEIN-RELATED"/>
    <property type="match status" value="1"/>
</dbReference>
<evidence type="ECO:0008006" key="4">
    <source>
        <dbReference type="Google" id="ProtNLM"/>
    </source>
</evidence>
<sequence length="869" mass="99965">MLRYFRSHRQQELFFFAFLLPFAIMIILFMLWQITPWGNHNLLFSDVGTQYNIFLTNLRHDILHHALSQYSYYLGLGSNTLPTYAYYLMSPINLLVVFFSASQIPTALTWIVTLKISLSGLTMAYFLSTTSYQNKKNIIILLFSTGYAVSSWVASVYYTLMWLDALLLLPLVCAGLDRLTRKHTSKIYFISLFGSIITNYYLGYMTCLFAVIYFLYQLSGLQNKNEHFQTFLKREKKLIIHFILSSLVAAFSSMFILLPSLLGMLATDKAALQWSNYSLLPTFGLGSLKQLGLGANDYSSRLNHGPALFAGSCIILLIVAFFFNQEVPSKEKKRTATTLLVLFLCMWINCFNTIWHLFQHPAGFPFRNALFFTFFAVYAAYRSLQYKPWHALTDSQKFSTLLIPLAFFSVGLIWKNILKINSGEFQVKPFIQVTVPSMTICISFLLSIVFYILGWFLFFKLQPSNKISLLLITLTSIELMINFGLNMAGTPFGNQKNYASNYLSKRQQITNLNRDRYSHYHGRTVVKDTFSQDAYNEKYNCYNDALLFHYYGISLYSSTLNKATRQSLATLGYLSINSRRISFVGGTELTNSLLGVQNELDLNKNNAQLRINPTYFGLGTAVNQKFLNLNLSQQHALMNQEKILQNLAPAQKHYFKKVDLLKVHDQKRNSSGEFIHRVTLRTTTAGPLYYYSQDASADLKTLQINDTPKKPLVDNQRQRMICQLGNYQKNQVVHLSVATKSKYWNKAQQLVVLNTQQFDEAMNKIYEQRFHLQHMTRNSLHGEIEGTSVCRHLFLSIPYEKGWHAEVNHHPVQIQKGLHGFIVLPLNTGKNHVDLRYRSPGLISGFLLSSIGLLLYIVILFYEKKHPYQ</sequence>
<dbReference type="AlphaFoldDB" id="A0A0R2CX25"/>
<keyword evidence="1" id="KW-1133">Transmembrane helix</keyword>
<feature type="transmembrane region" description="Helical" evidence="1">
    <location>
        <begin position="188"/>
        <end position="218"/>
    </location>
</feature>
<dbReference type="PANTHER" id="PTHR38454:SF1">
    <property type="entry name" value="INTEGRAL MEMBRANE PROTEIN"/>
    <property type="match status" value="1"/>
</dbReference>
<proteinExistence type="predicted"/>
<keyword evidence="3" id="KW-1185">Reference proteome</keyword>
<reference evidence="2 3" key="1">
    <citation type="journal article" date="2015" name="Genome Announc.">
        <title>Expanding the biotechnology potential of lactobacilli through comparative genomics of 213 strains and associated genera.</title>
        <authorList>
            <person name="Sun Z."/>
            <person name="Harris H.M."/>
            <person name="McCann A."/>
            <person name="Guo C."/>
            <person name="Argimon S."/>
            <person name="Zhang W."/>
            <person name="Yang X."/>
            <person name="Jeffery I.B."/>
            <person name="Cooney J.C."/>
            <person name="Kagawa T.F."/>
            <person name="Liu W."/>
            <person name="Song Y."/>
            <person name="Salvetti E."/>
            <person name="Wrobel A."/>
            <person name="Rasinkangas P."/>
            <person name="Parkhill J."/>
            <person name="Rea M.C."/>
            <person name="O'Sullivan O."/>
            <person name="Ritari J."/>
            <person name="Douillard F.P."/>
            <person name="Paul Ross R."/>
            <person name="Yang R."/>
            <person name="Briner A.E."/>
            <person name="Felis G.E."/>
            <person name="de Vos W.M."/>
            <person name="Barrangou R."/>
            <person name="Klaenhammer T.R."/>
            <person name="Caufield P.W."/>
            <person name="Cui Y."/>
            <person name="Zhang H."/>
            <person name="O'Toole P.W."/>
        </authorList>
    </citation>
    <scope>NUCLEOTIDE SEQUENCE [LARGE SCALE GENOMIC DNA]</scope>
    <source>
        <strain evidence="2 3">DSM 21051</strain>
    </source>
</reference>
<feature type="transmembrane region" description="Helical" evidence="1">
    <location>
        <begin position="469"/>
        <end position="488"/>
    </location>
</feature>
<protein>
    <recommendedName>
        <fullName evidence="4">Integral membrane protein</fullName>
    </recommendedName>
</protein>
<dbReference type="EMBL" id="AYZD01000015">
    <property type="protein sequence ID" value="KRM96463.1"/>
    <property type="molecule type" value="Genomic_DNA"/>
</dbReference>
<feature type="transmembrane region" description="Helical" evidence="1">
    <location>
        <begin position="841"/>
        <end position="862"/>
    </location>
</feature>
<dbReference type="Proteomes" id="UP000051015">
    <property type="component" value="Unassembled WGS sequence"/>
</dbReference>
<comment type="caution">
    <text evidence="2">The sequence shown here is derived from an EMBL/GenBank/DDBJ whole genome shotgun (WGS) entry which is preliminary data.</text>
</comment>
<evidence type="ECO:0000313" key="2">
    <source>
        <dbReference type="EMBL" id="KRM96463.1"/>
    </source>
</evidence>
<dbReference type="PATRIC" id="fig|1423725.3.peg.781"/>
<feature type="transmembrane region" description="Helical" evidence="1">
    <location>
        <begin position="108"/>
        <end position="127"/>
    </location>
</feature>
<feature type="transmembrane region" description="Helical" evidence="1">
    <location>
        <begin position="364"/>
        <end position="381"/>
    </location>
</feature>
<feature type="transmembrane region" description="Helical" evidence="1">
    <location>
        <begin position="401"/>
        <end position="418"/>
    </location>
</feature>
<organism evidence="2 3">
    <name type="scientific">Liquorilactobacillus aquaticus DSM 21051</name>
    <dbReference type="NCBI Taxonomy" id="1423725"/>
    <lineage>
        <taxon>Bacteria</taxon>
        <taxon>Bacillati</taxon>
        <taxon>Bacillota</taxon>
        <taxon>Bacilli</taxon>
        <taxon>Lactobacillales</taxon>
        <taxon>Lactobacillaceae</taxon>
        <taxon>Liquorilactobacillus</taxon>
    </lineage>
</organism>
<dbReference type="STRING" id="1423725.FC19_GL000757"/>
<evidence type="ECO:0000313" key="3">
    <source>
        <dbReference type="Proteomes" id="UP000051015"/>
    </source>
</evidence>
<feature type="transmembrane region" description="Helical" evidence="1">
    <location>
        <begin position="238"/>
        <end position="262"/>
    </location>
</feature>
<dbReference type="Pfam" id="PF09586">
    <property type="entry name" value="YfhO"/>
    <property type="match status" value="1"/>
</dbReference>
<name>A0A0R2CX25_9LACO</name>
<accession>A0A0R2CX25</accession>
<dbReference type="RefSeq" id="WP_057875773.1">
    <property type="nucleotide sequence ID" value="NZ_AYZD01000015.1"/>
</dbReference>